<gene>
    <name evidence="8" type="primary">ydcF</name>
    <name evidence="8" type="ORF">Cob_v008421</name>
</gene>
<comment type="similarity">
    <text evidence="2">Belongs to the zinc-containing alcohol dehydrogenase family.</text>
</comment>
<name>A0A484FMB2_COLOR</name>
<organism evidence="8 9">
    <name type="scientific">Colletotrichum orbiculare (strain 104-T / ATCC 96160 / CBS 514.97 / LARS 414 / MAFF 240422)</name>
    <name type="common">Cucumber anthracnose fungus</name>
    <name type="synonym">Colletotrichum lagenarium</name>
    <dbReference type="NCBI Taxonomy" id="1213857"/>
    <lineage>
        <taxon>Eukaryota</taxon>
        <taxon>Fungi</taxon>
        <taxon>Dikarya</taxon>
        <taxon>Ascomycota</taxon>
        <taxon>Pezizomycotina</taxon>
        <taxon>Sordariomycetes</taxon>
        <taxon>Hypocreomycetidae</taxon>
        <taxon>Glomerellales</taxon>
        <taxon>Glomerellaceae</taxon>
        <taxon>Colletotrichum</taxon>
        <taxon>Colletotrichum orbiculare species complex</taxon>
    </lineage>
</organism>
<dbReference type="EMBL" id="AMCV02000022">
    <property type="protein sequence ID" value="TDZ19018.1"/>
    <property type="molecule type" value="Genomic_DNA"/>
</dbReference>
<dbReference type="STRING" id="1213857.A0A484FMB2"/>
<dbReference type="InterPro" id="IPR011032">
    <property type="entry name" value="GroES-like_sf"/>
</dbReference>
<dbReference type="Pfam" id="PF00107">
    <property type="entry name" value="ADH_zinc_N"/>
    <property type="match status" value="1"/>
</dbReference>
<evidence type="ECO:0000256" key="5">
    <source>
        <dbReference type="ARBA" id="ARBA00023002"/>
    </source>
</evidence>
<protein>
    <submittedName>
        <fullName evidence="8">Protein YdcF</fullName>
    </submittedName>
</protein>
<keyword evidence="9" id="KW-1185">Reference proteome</keyword>
<comment type="caution">
    <text evidence="8">The sequence shown here is derived from an EMBL/GenBank/DDBJ whole genome shotgun (WGS) entry which is preliminary data.</text>
</comment>
<evidence type="ECO:0000256" key="4">
    <source>
        <dbReference type="ARBA" id="ARBA00022833"/>
    </source>
</evidence>
<dbReference type="InterPro" id="IPR014729">
    <property type="entry name" value="Rossmann-like_a/b/a_fold"/>
</dbReference>
<keyword evidence="5" id="KW-0560">Oxidoreductase</keyword>
<evidence type="ECO:0000313" key="9">
    <source>
        <dbReference type="Proteomes" id="UP000014480"/>
    </source>
</evidence>
<dbReference type="Gene3D" id="3.40.50.720">
    <property type="entry name" value="NAD(P)-binding Rossmann-like Domain"/>
    <property type="match status" value="1"/>
</dbReference>
<dbReference type="SUPFAM" id="SSF51735">
    <property type="entry name" value="NAD(P)-binding Rossmann-fold domains"/>
    <property type="match status" value="1"/>
</dbReference>
<proteinExistence type="inferred from homology"/>
<dbReference type="AlphaFoldDB" id="A0A484FMB2"/>
<evidence type="ECO:0000259" key="6">
    <source>
        <dbReference type="Pfam" id="PF00107"/>
    </source>
</evidence>
<dbReference type="PANTHER" id="PTHR43350">
    <property type="entry name" value="NAD-DEPENDENT ALCOHOL DEHYDROGENASE"/>
    <property type="match status" value="1"/>
</dbReference>
<dbReference type="CDD" id="cd05188">
    <property type="entry name" value="MDR"/>
    <property type="match status" value="1"/>
</dbReference>
<dbReference type="Proteomes" id="UP000014480">
    <property type="component" value="Unassembled WGS sequence"/>
</dbReference>
<dbReference type="InterPro" id="IPR013149">
    <property type="entry name" value="ADH-like_C"/>
</dbReference>
<evidence type="ECO:0000259" key="7">
    <source>
        <dbReference type="Pfam" id="PF08240"/>
    </source>
</evidence>
<comment type="cofactor">
    <cofactor evidence="1">
        <name>Zn(2+)</name>
        <dbReference type="ChEBI" id="CHEBI:29105"/>
    </cofactor>
</comment>
<reference evidence="9" key="1">
    <citation type="journal article" date="2013" name="New Phytol.">
        <title>Comparative genomic and transcriptomic analyses reveal the hemibiotrophic stage shift of Colletotrichum fungi.</title>
        <authorList>
            <person name="Gan P."/>
            <person name="Ikeda K."/>
            <person name="Irieda H."/>
            <person name="Narusaka M."/>
            <person name="O'Connell R.J."/>
            <person name="Narusaka Y."/>
            <person name="Takano Y."/>
            <person name="Kubo Y."/>
            <person name="Shirasu K."/>
        </authorList>
    </citation>
    <scope>NUCLEOTIDE SEQUENCE [LARGE SCALE GENOMIC DNA]</scope>
    <source>
        <strain evidence="9">104-T / ATCC 96160 / CBS 514.97 / LARS 414 / MAFF 240422</strain>
    </source>
</reference>
<dbReference type="GO" id="GO:0016491">
    <property type="term" value="F:oxidoreductase activity"/>
    <property type="evidence" value="ECO:0007669"/>
    <property type="project" value="UniProtKB-KW"/>
</dbReference>
<dbReference type="InterPro" id="IPR036291">
    <property type="entry name" value="NAD(P)-bd_dom_sf"/>
</dbReference>
<keyword evidence="3" id="KW-0479">Metal-binding</keyword>
<dbReference type="Pfam" id="PF08240">
    <property type="entry name" value="ADH_N"/>
    <property type="match status" value="1"/>
</dbReference>
<accession>A0A484FMB2</accession>
<dbReference type="Gene3D" id="3.90.180.10">
    <property type="entry name" value="Medium-chain alcohol dehydrogenases, catalytic domain"/>
    <property type="match status" value="1"/>
</dbReference>
<keyword evidence="4" id="KW-0862">Zinc</keyword>
<dbReference type="SUPFAM" id="SSF50129">
    <property type="entry name" value="GroES-like"/>
    <property type="match status" value="1"/>
</dbReference>
<evidence type="ECO:0000313" key="8">
    <source>
        <dbReference type="EMBL" id="TDZ19018.1"/>
    </source>
</evidence>
<evidence type="ECO:0000256" key="1">
    <source>
        <dbReference type="ARBA" id="ARBA00001947"/>
    </source>
</evidence>
<dbReference type="InterPro" id="IPR013154">
    <property type="entry name" value="ADH-like_N"/>
</dbReference>
<feature type="domain" description="Alcohol dehydrogenase-like N-terminal" evidence="7">
    <location>
        <begin position="257"/>
        <end position="372"/>
    </location>
</feature>
<reference evidence="9" key="2">
    <citation type="journal article" date="2019" name="Mol. Plant Microbe Interact.">
        <title>Genome sequence resources for four phytopathogenic fungi from the Colletotrichum orbiculare species complex.</title>
        <authorList>
            <person name="Gan P."/>
            <person name="Tsushima A."/>
            <person name="Narusaka M."/>
            <person name="Narusaka Y."/>
            <person name="Takano Y."/>
            <person name="Kubo Y."/>
            <person name="Shirasu K."/>
        </authorList>
    </citation>
    <scope>GENOME REANNOTATION</scope>
    <source>
        <strain evidence="9">104-T / ATCC 96160 / CBS 514.97 / LARS 414 / MAFF 240422</strain>
    </source>
</reference>
<sequence length="600" mass="64620">MADIVESINIVSSFLAQEDLSNPCEVNHFLRTLPKPRTGQPTDAIVFCASSVLALADTVFSAFSAAPPVAGEDGKITRHGRNIVLVLCGGVGHSTSFLHQAVERHPTYRSIAHELQGMPEARVLQMIAEKWFGIKAVNVGDPGAKILPHDVDKLLVVVEDQSTNCGANASESRKVLEACGVSSPRSIVVVQDPTMSRRTVATFRKTYADLSPRLVSWPTFTPRVALDSKVVGLDALFVLQQQGEPTTIERRPIPSPGPGSVVVRVLAASVRANSPDVYRNSQSGHQLPLPCVPGFYAIARVFGLGPDATRLKPGQLVFFDPYIQGRDRGGLYISGMMEGFDEGSLKLSRGEWRDSTYADYAKVPLENCHPLNEQRLLGRIERGGLGYSIEDLCHLFSMAIPFGGLADIDVKSGDTVIIAPSTGRYGSAAVQLAIAMGAHVVAIGRNGNILSQLAATNKRISTVQLQGDVELDTIALRQACRGLADAFWDMSPSAAATSTHFKSCLNALGHGSRVSLVGRVLSGVDFSYMDILGRGLTIKGTWMSTPEQTQRLIKMAEIGLLPLDEAAGIGPVNKYRLEQFEEALDMATRRTEPGEIIIAP</sequence>
<evidence type="ECO:0000256" key="2">
    <source>
        <dbReference type="ARBA" id="ARBA00008072"/>
    </source>
</evidence>
<evidence type="ECO:0000256" key="3">
    <source>
        <dbReference type="ARBA" id="ARBA00022723"/>
    </source>
</evidence>
<dbReference type="PANTHER" id="PTHR43350:SF17">
    <property type="entry name" value="NAD-DEPENDENT ALCOHOL DEHYDROGENASE"/>
    <property type="match status" value="1"/>
</dbReference>
<dbReference type="Gene3D" id="3.40.50.620">
    <property type="entry name" value="HUPs"/>
    <property type="match status" value="1"/>
</dbReference>
<dbReference type="GO" id="GO:0046872">
    <property type="term" value="F:metal ion binding"/>
    <property type="evidence" value="ECO:0007669"/>
    <property type="project" value="UniProtKB-KW"/>
</dbReference>
<dbReference type="OrthoDB" id="5407715at2759"/>
<feature type="domain" description="Alcohol dehydrogenase-like C-terminal" evidence="6">
    <location>
        <begin position="426"/>
        <end position="555"/>
    </location>
</feature>